<evidence type="ECO:0000313" key="8">
    <source>
        <dbReference type="EMBL" id="MBR0553633.1"/>
    </source>
</evidence>
<evidence type="ECO:0000313" key="9">
    <source>
        <dbReference type="Proteomes" id="UP000676996"/>
    </source>
</evidence>
<proteinExistence type="predicted"/>
<reference evidence="8" key="1">
    <citation type="submission" date="2021-04" db="EMBL/GenBank/DDBJ databases">
        <title>Ouciella asimina sp. nov., isolated from the surface seawater in the hydrothermal field of Okinawa Trough.</title>
        <authorList>
            <person name="Shuang W."/>
        </authorList>
    </citation>
    <scope>NUCLEOTIDE SEQUENCE</scope>
    <source>
        <strain evidence="8">LXI357</strain>
    </source>
</reference>
<dbReference type="GO" id="GO:0016788">
    <property type="term" value="F:hydrolase activity, acting on ester bonds"/>
    <property type="evidence" value="ECO:0007669"/>
    <property type="project" value="InterPro"/>
</dbReference>
<dbReference type="SUPFAM" id="SSF48537">
    <property type="entry name" value="Phospholipase C/P1 nuclease"/>
    <property type="match status" value="1"/>
</dbReference>
<evidence type="ECO:0000256" key="7">
    <source>
        <dbReference type="SAM" id="SignalP"/>
    </source>
</evidence>
<dbReference type="InterPro" id="IPR003154">
    <property type="entry name" value="S1/P1nuclease"/>
</dbReference>
<organism evidence="8 9">
    <name type="scientific">Stakelama marina</name>
    <dbReference type="NCBI Taxonomy" id="2826939"/>
    <lineage>
        <taxon>Bacteria</taxon>
        <taxon>Pseudomonadati</taxon>
        <taxon>Pseudomonadota</taxon>
        <taxon>Alphaproteobacteria</taxon>
        <taxon>Sphingomonadales</taxon>
        <taxon>Sphingomonadaceae</taxon>
        <taxon>Stakelama</taxon>
    </lineage>
</organism>
<keyword evidence="5" id="KW-1015">Disulfide bond</keyword>
<dbReference type="CDD" id="cd11010">
    <property type="entry name" value="S1-P1_nuclease"/>
    <property type="match status" value="1"/>
</dbReference>
<protein>
    <recommendedName>
        <fullName evidence="10">S1/P1 Nuclease</fullName>
    </recommendedName>
</protein>
<dbReference type="GO" id="GO:0006308">
    <property type="term" value="P:DNA catabolic process"/>
    <property type="evidence" value="ECO:0007669"/>
    <property type="project" value="InterPro"/>
</dbReference>
<dbReference type="Proteomes" id="UP000676996">
    <property type="component" value="Unassembled WGS sequence"/>
</dbReference>
<dbReference type="PANTHER" id="PTHR33146">
    <property type="entry name" value="ENDONUCLEASE 4"/>
    <property type="match status" value="1"/>
</dbReference>
<dbReference type="Pfam" id="PF02265">
    <property type="entry name" value="S1-P1_nuclease"/>
    <property type="match status" value="1"/>
</dbReference>
<keyword evidence="3" id="KW-0255">Endonuclease</keyword>
<sequence length="284" mass="31849">MSRILAFAAALVAFLTPLTANAYWAYGHRTIAEIAYRNVTPDTRHAIDALLRRADLLDTPTCPAKTIEDASVWPDCIKKLGERFNYTFAWHYQDVNVCQPFDLKSACANGNCVSAQIERDMKLLKDKSIPVRERVRALAFLIHFVGDLHQPLHAGENHDAGGNFVHSNYGIYTAKKLNLHSVWDGWLAERAITTPPSLVRKYSAQEKAKVTAGSVEDWSKQSWQISRDVVYPTALGGDVCKMDKKHAQDAHLDNKEIAKLVPVERKQIERGGLRLAKLLDQVFG</sequence>
<dbReference type="InterPro" id="IPR008947">
    <property type="entry name" value="PLipase_C/P1_nuclease_dom_sf"/>
</dbReference>
<keyword evidence="1" id="KW-0540">Nuclease</keyword>
<keyword evidence="9" id="KW-1185">Reference proteome</keyword>
<dbReference type="EMBL" id="JAGRQC010000004">
    <property type="protein sequence ID" value="MBR0553633.1"/>
    <property type="molecule type" value="Genomic_DNA"/>
</dbReference>
<keyword evidence="2" id="KW-0479">Metal-binding</keyword>
<feature type="chain" id="PRO_5035842253" description="S1/P1 Nuclease" evidence="7">
    <location>
        <begin position="23"/>
        <end position="284"/>
    </location>
</feature>
<keyword evidence="7" id="KW-0732">Signal</keyword>
<evidence type="ECO:0000256" key="6">
    <source>
        <dbReference type="ARBA" id="ARBA00023180"/>
    </source>
</evidence>
<evidence type="ECO:0000256" key="4">
    <source>
        <dbReference type="ARBA" id="ARBA00022801"/>
    </source>
</evidence>
<evidence type="ECO:0000256" key="1">
    <source>
        <dbReference type="ARBA" id="ARBA00022722"/>
    </source>
</evidence>
<evidence type="ECO:0000256" key="2">
    <source>
        <dbReference type="ARBA" id="ARBA00022723"/>
    </source>
</evidence>
<accession>A0A8T4IG98</accession>
<name>A0A8T4IG98_9SPHN</name>
<dbReference type="GO" id="GO:0003676">
    <property type="term" value="F:nucleic acid binding"/>
    <property type="evidence" value="ECO:0007669"/>
    <property type="project" value="InterPro"/>
</dbReference>
<dbReference type="GO" id="GO:0046872">
    <property type="term" value="F:metal ion binding"/>
    <property type="evidence" value="ECO:0007669"/>
    <property type="project" value="UniProtKB-KW"/>
</dbReference>
<dbReference type="AlphaFoldDB" id="A0A8T4IG98"/>
<dbReference type="RefSeq" id="WP_284054877.1">
    <property type="nucleotide sequence ID" value="NZ_JAGRQC010000004.1"/>
</dbReference>
<evidence type="ECO:0000256" key="3">
    <source>
        <dbReference type="ARBA" id="ARBA00022759"/>
    </source>
</evidence>
<evidence type="ECO:0000256" key="5">
    <source>
        <dbReference type="ARBA" id="ARBA00023157"/>
    </source>
</evidence>
<gene>
    <name evidence="8" type="ORF">J7S20_14075</name>
</gene>
<keyword evidence="6" id="KW-0325">Glycoprotein</keyword>
<keyword evidence="4" id="KW-0378">Hydrolase</keyword>
<evidence type="ECO:0008006" key="10">
    <source>
        <dbReference type="Google" id="ProtNLM"/>
    </source>
</evidence>
<dbReference type="PANTHER" id="PTHR33146:SF26">
    <property type="entry name" value="ENDONUCLEASE 4"/>
    <property type="match status" value="1"/>
</dbReference>
<comment type="caution">
    <text evidence="8">The sequence shown here is derived from an EMBL/GenBank/DDBJ whole genome shotgun (WGS) entry which is preliminary data.</text>
</comment>
<dbReference type="GO" id="GO:0004519">
    <property type="term" value="F:endonuclease activity"/>
    <property type="evidence" value="ECO:0007669"/>
    <property type="project" value="UniProtKB-KW"/>
</dbReference>
<dbReference type="Gene3D" id="1.10.575.10">
    <property type="entry name" value="P1 Nuclease"/>
    <property type="match status" value="1"/>
</dbReference>
<feature type="signal peptide" evidence="7">
    <location>
        <begin position="1"/>
        <end position="22"/>
    </location>
</feature>